<evidence type="ECO:0000256" key="9">
    <source>
        <dbReference type="SAM" id="MobiDB-lite"/>
    </source>
</evidence>
<name>A0A316V9V0_9BASI</name>
<feature type="domain" description="Major facilitator superfamily (MFS) profile" evidence="11">
    <location>
        <begin position="28"/>
        <end position="479"/>
    </location>
</feature>
<evidence type="ECO:0000256" key="7">
    <source>
        <dbReference type="ARBA" id="ARBA00049119"/>
    </source>
</evidence>
<dbReference type="GeneID" id="37018832"/>
<dbReference type="Gene3D" id="1.20.1250.20">
    <property type="entry name" value="MFS general substrate transporter like domains"/>
    <property type="match status" value="1"/>
</dbReference>
<dbReference type="Pfam" id="PF00083">
    <property type="entry name" value="Sugar_tr"/>
    <property type="match status" value="1"/>
</dbReference>
<dbReference type="InterPro" id="IPR020846">
    <property type="entry name" value="MFS_dom"/>
</dbReference>
<evidence type="ECO:0000313" key="12">
    <source>
        <dbReference type="EMBL" id="PWN32953.1"/>
    </source>
</evidence>
<feature type="transmembrane region" description="Helical" evidence="10">
    <location>
        <begin position="456"/>
        <end position="475"/>
    </location>
</feature>
<dbReference type="STRING" id="1280837.A0A316V9V0"/>
<dbReference type="RefSeq" id="XP_025353255.1">
    <property type="nucleotide sequence ID" value="XM_025497051.1"/>
</dbReference>
<dbReference type="InterPro" id="IPR005828">
    <property type="entry name" value="MFS_sugar_transport-like"/>
</dbReference>
<comment type="similarity">
    <text evidence="2 8">Belongs to the major facilitator superfamily. Sugar transporter (TC 2.A.1.1) family.</text>
</comment>
<dbReference type="SUPFAM" id="SSF103473">
    <property type="entry name" value="MFS general substrate transporter"/>
    <property type="match status" value="1"/>
</dbReference>
<keyword evidence="4 10" id="KW-0812">Transmembrane</keyword>
<evidence type="ECO:0000256" key="5">
    <source>
        <dbReference type="ARBA" id="ARBA00022989"/>
    </source>
</evidence>
<feature type="transmembrane region" description="Helical" evidence="10">
    <location>
        <begin position="121"/>
        <end position="143"/>
    </location>
</feature>
<evidence type="ECO:0000256" key="8">
    <source>
        <dbReference type="RuleBase" id="RU003346"/>
    </source>
</evidence>
<dbReference type="PROSITE" id="PS00217">
    <property type="entry name" value="SUGAR_TRANSPORT_2"/>
    <property type="match status" value="1"/>
</dbReference>
<evidence type="ECO:0000313" key="13">
    <source>
        <dbReference type="Proteomes" id="UP000245771"/>
    </source>
</evidence>
<feature type="region of interest" description="Disordered" evidence="9">
    <location>
        <begin position="505"/>
        <end position="529"/>
    </location>
</feature>
<feature type="transmembrane region" description="Helical" evidence="10">
    <location>
        <begin position="356"/>
        <end position="374"/>
    </location>
</feature>
<dbReference type="OrthoDB" id="2544694at2759"/>
<evidence type="ECO:0000256" key="2">
    <source>
        <dbReference type="ARBA" id="ARBA00010992"/>
    </source>
</evidence>
<feature type="transmembrane region" description="Helical" evidence="10">
    <location>
        <begin position="155"/>
        <end position="173"/>
    </location>
</feature>
<dbReference type="PRINTS" id="PR00171">
    <property type="entry name" value="SUGRTRNSPORT"/>
</dbReference>
<feature type="transmembrane region" description="Helical" evidence="10">
    <location>
        <begin position="12"/>
        <end position="39"/>
    </location>
</feature>
<dbReference type="Proteomes" id="UP000245771">
    <property type="component" value="Unassembled WGS sequence"/>
</dbReference>
<dbReference type="PANTHER" id="PTHR48022">
    <property type="entry name" value="PLASTIDIC GLUCOSE TRANSPORTER 4"/>
    <property type="match status" value="1"/>
</dbReference>
<gene>
    <name evidence="12" type="ORF">FA14DRAFT_138086</name>
</gene>
<evidence type="ECO:0000256" key="1">
    <source>
        <dbReference type="ARBA" id="ARBA00004141"/>
    </source>
</evidence>
<feature type="transmembrane region" description="Helical" evidence="10">
    <location>
        <begin position="193"/>
        <end position="211"/>
    </location>
</feature>
<reference evidence="12 13" key="1">
    <citation type="journal article" date="2018" name="Mol. Biol. Evol.">
        <title>Broad Genomic Sampling Reveals a Smut Pathogenic Ancestry of the Fungal Clade Ustilaginomycotina.</title>
        <authorList>
            <person name="Kijpornyongpan T."/>
            <person name="Mondo S.J."/>
            <person name="Barry K."/>
            <person name="Sandor L."/>
            <person name="Lee J."/>
            <person name="Lipzen A."/>
            <person name="Pangilinan J."/>
            <person name="LaButti K."/>
            <person name="Hainaut M."/>
            <person name="Henrissat B."/>
            <person name="Grigoriev I.V."/>
            <person name="Spatafora J.W."/>
            <person name="Aime M.C."/>
        </authorList>
    </citation>
    <scope>NUCLEOTIDE SEQUENCE [LARGE SCALE GENOMIC DNA]</scope>
    <source>
        <strain evidence="12 13">MCA 3882</strain>
    </source>
</reference>
<dbReference type="NCBIfam" id="TIGR00879">
    <property type="entry name" value="SP"/>
    <property type="match status" value="1"/>
</dbReference>
<dbReference type="AlphaFoldDB" id="A0A316V9V0"/>
<dbReference type="PROSITE" id="PS51257">
    <property type="entry name" value="PROKAR_LIPOPROTEIN"/>
    <property type="match status" value="1"/>
</dbReference>
<feature type="transmembrane region" description="Helical" evidence="10">
    <location>
        <begin position="328"/>
        <end position="349"/>
    </location>
</feature>
<dbReference type="InterPro" id="IPR003663">
    <property type="entry name" value="Sugar/inositol_transpt"/>
</dbReference>
<feature type="transmembrane region" description="Helical" evidence="10">
    <location>
        <begin position="394"/>
        <end position="413"/>
    </location>
</feature>
<keyword evidence="3 8" id="KW-0813">Transport</keyword>
<keyword evidence="5 10" id="KW-1133">Transmembrane helix</keyword>
<protein>
    <submittedName>
        <fullName evidence="12">Putative sugar transporter</fullName>
    </submittedName>
</protein>
<evidence type="ECO:0000259" key="11">
    <source>
        <dbReference type="PROSITE" id="PS50850"/>
    </source>
</evidence>
<keyword evidence="6 10" id="KW-0472">Membrane</keyword>
<keyword evidence="13" id="KW-1185">Reference proteome</keyword>
<evidence type="ECO:0000256" key="4">
    <source>
        <dbReference type="ARBA" id="ARBA00022692"/>
    </source>
</evidence>
<comment type="subcellular location">
    <subcellularLocation>
        <location evidence="1">Membrane</location>
        <topology evidence="1">Multi-pass membrane protein</topology>
    </subcellularLocation>
</comment>
<dbReference type="EMBL" id="KZ819605">
    <property type="protein sequence ID" value="PWN32953.1"/>
    <property type="molecule type" value="Genomic_DNA"/>
</dbReference>
<dbReference type="InterPro" id="IPR050360">
    <property type="entry name" value="MFS_Sugar_Transporters"/>
</dbReference>
<dbReference type="PROSITE" id="PS50850">
    <property type="entry name" value="MFS"/>
    <property type="match status" value="1"/>
</dbReference>
<dbReference type="FunFam" id="1.20.1250.20:FF:000090">
    <property type="entry name" value="MFS sugar transporter, putative"/>
    <property type="match status" value="1"/>
</dbReference>
<organism evidence="12 13">
    <name type="scientific">Meira miltonrushii</name>
    <dbReference type="NCBI Taxonomy" id="1280837"/>
    <lineage>
        <taxon>Eukaryota</taxon>
        <taxon>Fungi</taxon>
        <taxon>Dikarya</taxon>
        <taxon>Basidiomycota</taxon>
        <taxon>Ustilaginomycotina</taxon>
        <taxon>Exobasidiomycetes</taxon>
        <taxon>Exobasidiales</taxon>
        <taxon>Brachybasidiaceae</taxon>
        <taxon>Meira</taxon>
    </lineage>
</organism>
<dbReference type="GO" id="GO:0005351">
    <property type="term" value="F:carbohydrate:proton symporter activity"/>
    <property type="evidence" value="ECO:0007669"/>
    <property type="project" value="TreeGrafter"/>
</dbReference>
<sequence length="529" mass="57151">MSYKATRISNGIFGYDVGLSGSTLLAFITACCATGFLLVGYDNGVFGGLVNTPSFQSTFNKPDDNTISNIVSLYEIGCFFGALSTFIIGDYLGRRGTIIIGSMWMIVGAIIQAAASDVGTMIAGRIICGVGMGIINATVPILQAETSPAISRGKLVAIDLTVLNIGIVLSYWIDYGFNYSSSVSAKAVAWRVPIALQCVFIVIIALIALIIPDTPRWLVKKGRIEDAAAVLERLLDEPKDSFQVQSQLTAIQSALEHEQHEAEKVSGWSRLIAPGGGMKDDSLRTRRRLLLACFIQAAQQLGGINGLIYYSSTLFQQSIGLDNKQSALLAGGLNMCLILGSTISFFLIDNVGRKKLLIPCIAGMSAVMAVQSGLVYKTQQPGADAVYGRAASAMLFIFELFFSIGFQATVWLIPSEVLPLSIRTKGSALSTASNWICNFAVVKFTPIAITNIRYKFYIIFAILNAAWLPIIAFFLPETARKSLEEMDEAFAVDGWHIDRMEGGARNKQAAVEMPNGQGQEGDSDMDQKI</sequence>
<dbReference type="InterPro" id="IPR005829">
    <property type="entry name" value="Sugar_transporter_CS"/>
</dbReference>
<evidence type="ECO:0000256" key="10">
    <source>
        <dbReference type="SAM" id="Phobius"/>
    </source>
</evidence>
<evidence type="ECO:0000256" key="6">
    <source>
        <dbReference type="ARBA" id="ARBA00023136"/>
    </source>
</evidence>
<accession>A0A316V9V0</accession>
<dbReference type="GO" id="GO:0016020">
    <property type="term" value="C:membrane"/>
    <property type="evidence" value="ECO:0007669"/>
    <property type="project" value="UniProtKB-SubCell"/>
</dbReference>
<feature type="transmembrane region" description="Helical" evidence="10">
    <location>
        <begin position="96"/>
        <end position="115"/>
    </location>
</feature>
<comment type="catalytic activity">
    <reaction evidence="7">
        <text>myo-inositol(out) + H(+)(out) = myo-inositol(in) + H(+)(in)</text>
        <dbReference type="Rhea" id="RHEA:60364"/>
        <dbReference type="ChEBI" id="CHEBI:15378"/>
        <dbReference type="ChEBI" id="CHEBI:17268"/>
    </reaction>
</comment>
<proteinExistence type="inferred from homology"/>
<feature type="transmembrane region" description="Helical" evidence="10">
    <location>
        <begin position="289"/>
        <end position="308"/>
    </location>
</feature>
<feature type="transmembrane region" description="Helical" evidence="10">
    <location>
        <begin position="67"/>
        <end position="89"/>
    </location>
</feature>
<keyword evidence="12" id="KW-0762">Sugar transport</keyword>
<dbReference type="InterPro" id="IPR036259">
    <property type="entry name" value="MFS_trans_sf"/>
</dbReference>
<evidence type="ECO:0000256" key="3">
    <source>
        <dbReference type="ARBA" id="ARBA00022448"/>
    </source>
</evidence>
<dbReference type="InParanoid" id="A0A316V9V0"/>
<dbReference type="PANTHER" id="PTHR48022:SF28">
    <property type="entry name" value="MAJOR FACILITATOR SUPERFAMILY (MFS) PROFILE DOMAIN-CONTAINING PROTEIN-RELATED"/>
    <property type="match status" value="1"/>
</dbReference>